<dbReference type="Gene3D" id="2.20.100.10">
    <property type="entry name" value="Thrombospondin type-1 (TSP1) repeat"/>
    <property type="match status" value="2"/>
</dbReference>
<dbReference type="PROSITE" id="PS50092">
    <property type="entry name" value="TSP1"/>
    <property type="match status" value="1"/>
</dbReference>
<dbReference type="OrthoDB" id="98591at2759"/>
<dbReference type="InterPro" id="IPR039942">
    <property type="entry name" value="SBSPO"/>
</dbReference>
<dbReference type="PANTHER" id="PTHR20920">
    <property type="entry name" value="RPE-SPONDIN"/>
    <property type="match status" value="1"/>
</dbReference>
<sequence length="443" mass="49564">MDLRRDKYFFIFVLIINLILGLFCTKAEIYVDQYKSEHTYNGITWGNILSLTIPLDIPDLETQKVDKSLCPMYGINAKGAFCLKLNTIKVQKTKTWQECSSLCSDYVVFFFIKCKQWSYDTETKTCFLKNGDKLCKYPDGNYISGVSTSVEVGGCATTCEVGSWSAWSKCNSYCAGITHRVRHVTKSPKYKSEVCQRLIEVAMCKGSPECPSNCPNYHVVGLGWGCKVEMNKGGGTIRKYVSTWHECLGLCNETEGCTYWSFQGTAGIETCLLVIGEVGCMYHALGWVSGDRNVVAIDCPVKCSVGEWSSWTPCPRNDQCTVNSITKRTRPLISTPSHMNPRSCPHLMESSLCNCTMGFVQRHTGDEFSLNRVLSFTPGIIHDIDIKKGILNAIQSDYSETETTISDIDSNNNVIPIISREQWVSYITHTNLNQSGETLGIKN</sequence>
<comment type="caution">
    <text evidence="2">The sequence shown here is derived from an EMBL/GenBank/DDBJ whole genome shotgun (WGS) entry which is preliminary data.</text>
</comment>
<proteinExistence type="predicted"/>
<dbReference type="Proteomes" id="UP000186804">
    <property type="component" value="Unassembled WGS sequence"/>
</dbReference>
<dbReference type="PANTHER" id="PTHR20920:SF5">
    <property type="entry name" value="SMB DOMAIN-CONTAINING PROTEIN"/>
    <property type="match status" value="1"/>
</dbReference>
<keyword evidence="1" id="KW-1133">Transmembrane helix</keyword>
<gene>
    <name evidence="2" type="ORF">cand_020810</name>
</gene>
<accession>A0A1J4MUK4</accession>
<keyword evidence="3" id="KW-1185">Reference proteome</keyword>
<dbReference type="VEuPathDB" id="CryptoDB:cand_020810"/>
<dbReference type="RefSeq" id="XP_067068945.1">
    <property type="nucleotide sequence ID" value="XM_067212311.1"/>
</dbReference>
<dbReference type="SMART" id="SM00209">
    <property type="entry name" value="TSP1"/>
    <property type="match status" value="2"/>
</dbReference>
<dbReference type="Gene3D" id="3.50.4.10">
    <property type="entry name" value="Hepatocyte Growth Factor"/>
    <property type="match status" value="1"/>
</dbReference>
<dbReference type="SUPFAM" id="SSF82895">
    <property type="entry name" value="TSP-1 type 1 repeat"/>
    <property type="match status" value="1"/>
</dbReference>
<feature type="transmembrane region" description="Helical" evidence="1">
    <location>
        <begin position="7"/>
        <end position="23"/>
    </location>
</feature>
<evidence type="ECO:0000313" key="3">
    <source>
        <dbReference type="Proteomes" id="UP000186804"/>
    </source>
</evidence>
<reference evidence="2 3" key="1">
    <citation type="submission" date="2016-10" db="EMBL/GenBank/DDBJ databases">
        <title>Reductive evolution of mitochondrial metabolism and differential evolution of invasion-related proteins in Cryptosporidium.</title>
        <authorList>
            <person name="Liu S."/>
            <person name="Roellig D.M."/>
            <person name="Guo Y."/>
            <person name="Li N."/>
            <person name="Frace M.A."/>
            <person name="Tang K."/>
            <person name="Zhang L."/>
            <person name="Feng Y."/>
            <person name="Xiao L."/>
        </authorList>
    </citation>
    <scope>NUCLEOTIDE SEQUENCE [LARGE SCALE GENOMIC DNA]</scope>
    <source>
        <strain evidence="2">30847</strain>
    </source>
</reference>
<name>A0A1J4MUK4_9CRYT</name>
<protein>
    <recommendedName>
        <fullName evidence="4">Thrombospondin type 1 domain-containing protein</fullName>
    </recommendedName>
</protein>
<dbReference type="InterPro" id="IPR036383">
    <property type="entry name" value="TSP1_rpt_sf"/>
</dbReference>
<keyword evidence="1" id="KW-0472">Membrane</keyword>
<dbReference type="EMBL" id="LRBS01000045">
    <property type="protein sequence ID" value="OII77099.1"/>
    <property type="molecule type" value="Genomic_DNA"/>
</dbReference>
<dbReference type="InterPro" id="IPR000884">
    <property type="entry name" value="TSP1_rpt"/>
</dbReference>
<evidence type="ECO:0008006" key="4">
    <source>
        <dbReference type="Google" id="ProtNLM"/>
    </source>
</evidence>
<organism evidence="2 3">
    <name type="scientific">Cryptosporidium andersoni</name>
    <dbReference type="NCBI Taxonomy" id="117008"/>
    <lineage>
        <taxon>Eukaryota</taxon>
        <taxon>Sar</taxon>
        <taxon>Alveolata</taxon>
        <taxon>Apicomplexa</taxon>
        <taxon>Conoidasida</taxon>
        <taxon>Coccidia</taxon>
        <taxon>Eucoccidiorida</taxon>
        <taxon>Eimeriorina</taxon>
        <taxon>Cryptosporidiidae</taxon>
        <taxon>Cryptosporidium</taxon>
    </lineage>
</organism>
<dbReference type="GeneID" id="92366265"/>
<dbReference type="AlphaFoldDB" id="A0A1J4MUK4"/>
<evidence type="ECO:0000313" key="2">
    <source>
        <dbReference type="EMBL" id="OII77099.1"/>
    </source>
</evidence>
<evidence type="ECO:0000256" key="1">
    <source>
        <dbReference type="SAM" id="Phobius"/>
    </source>
</evidence>
<keyword evidence="1" id="KW-0812">Transmembrane</keyword>